<proteinExistence type="predicted"/>
<sequence>MGRIKPERKNNLWIFKGTFGNDPTIGELIQQRRTPWQKIWAWIIFKTIPAYALHNKAWQIYVIPDSKRKKKLQEILLRRVAKRNILVRLVLGDDTVTQEEVDNVPHMTGFPWGVYLDETCRRIIRKMTPTEAEFNTFEYDLIVWLYENRKAHKQPNVRMGYAAAIY</sequence>
<evidence type="ECO:0000313" key="1">
    <source>
        <dbReference type="EMBL" id="GAI85467.1"/>
    </source>
</evidence>
<gene>
    <name evidence="1" type="ORF">S12H4_15013</name>
</gene>
<dbReference type="EMBL" id="BARW01007183">
    <property type="protein sequence ID" value="GAI85467.1"/>
    <property type="molecule type" value="Genomic_DNA"/>
</dbReference>
<protein>
    <submittedName>
        <fullName evidence="1">Uncharacterized protein</fullName>
    </submittedName>
</protein>
<name>X1RXJ4_9ZZZZ</name>
<dbReference type="AlphaFoldDB" id="X1RXJ4"/>
<organism evidence="1">
    <name type="scientific">marine sediment metagenome</name>
    <dbReference type="NCBI Taxonomy" id="412755"/>
    <lineage>
        <taxon>unclassified sequences</taxon>
        <taxon>metagenomes</taxon>
        <taxon>ecological metagenomes</taxon>
    </lineage>
</organism>
<reference evidence="1" key="1">
    <citation type="journal article" date="2014" name="Front. Microbiol.">
        <title>High frequency of phylogenetically diverse reductive dehalogenase-homologous genes in deep subseafloor sedimentary metagenomes.</title>
        <authorList>
            <person name="Kawai M."/>
            <person name="Futagami T."/>
            <person name="Toyoda A."/>
            <person name="Takaki Y."/>
            <person name="Nishi S."/>
            <person name="Hori S."/>
            <person name="Arai W."/>
            <person name="Tsubouchi T."/>
            <person name="Morono Y."/>
            <person name="Uchiyama I."/>
            <person name="Ito T."/>
            <person name="Fujiyama A."/>
            <person name="Inagaki F."/>
            <person name="Takami H."/>
        </authorList>
    </citation>
    <scope>NUCLEOTIDE SEQUENCE</scope>
    <source>
        <strain evidence="1">Expedition CK06-06</strain>
    </source>
</reference>
<accession>X1RXJ4</accession>
<comment type="caution">
    <text evidence="1">The sequence shown here is derived from an EMBL/GenBank/DDBJ whole genome shotgun (WGS) entry which is preliminary data.</text>
</comment>